<dbReference type="Pfam" id="PF08473">
    <property type="entry name" value="VGCC_alpha2"/>
    <property type="match status" value="1"/>
</dbReference>
<name>A0A8S3ZKT5_9EUPU</name>
<feature type="domain" description="Voltage-dependent calcium channel alpha-2/delta subunit conserved region" evidence="1">
    <location>
        <begin position="4"/>
        <end position="129"/>
    </location>
</feature>
<evidence type="ECO:0000259" key="1">
    <source>
        <dbReference type="Pfam" id="PF08473"/>
    </source>
</evidence>
<feature type="non-terminal residue" evidence="2">
    <location>
        <position position="132"/>
    </location>
</feature>
<reference evidence="2" key="1">
    <citation type="submission" date="2021-04" db="EMBL/GenBank/DDBJ databases">
        <authorList>
            <consortium name="Molecular Ecology Group"/>
        </authorList>
    </citation>
    <scope>NUCLEOTIDE SEQUENCE</scope>
</reference>
<dbReference type="InterPro" id="IPR013680">
    <property type="entry name" value="VDCC_a2/dsu"/>
</dbReference>
<proteinExistence type="predicted"/>
<gene>
    <name evidence="2" type="ORF">CUNI_LOCUS13848</name>
</gene>
<dbReference type="Proteomes" id="UP000678393">
    <property type="component" value="Unassembled WGS sequence"/>
</dbReference>
<organism evidence="2 3">
    <name type="scientific">Candidula unifasciata</name>
    <dbReference type="NCBI Taxonomy" id="100452"/>
    <lineage>
        <taxon>Eukaryota</taxon>
        <taxon>Metazoa</taxon>
        <taxon>Spiralia</taxon>
        <taxon>Lophotrochozoa</taxon>
        <taxon>Mollusca</taxon>
        <taxon>Gastropoda</taxon>
        <taxon>Heterobranchia</taxon>
        <taxon>Euthyneura</taxon>
        <taxon>Panpulmonata</taxon>
        <taxon>Eupulmonata</taxon>
        <taxon>Stylommatophora</taxon>
        <taxon>Helicina</taxon>
        <taxon>Helicoidea</taxon>
        <taxon>Geomitridae</taxon>
        <taxon>Candidula</taxon>
    </lineage>
</organism>
<evidence type="ECO:0000313" key="3">
    <source>
        <dbReference type="Proteomes" id="UP000678393"/>
    </source>
</evidence>
<accession>A0A8S3ZKT5</accession>
<dbReference type="OrthoDB" id="10054666at2759"/>
<evidence type="ECO:0000313" key="2">
    <source>
        <dbReference type="EMBL" id="CAG5128290.1"/>
    </source>
</evidence>
<dbReference type="AlphaFoldDB" id="A0A8S3ZKT5"/>
<protein>
    <recommendedName>
        <fullName evidence="1">Voltage-dependent calcium channel alpha-2/delta subunit conserved region domain-containing protein</fullName>
    </recommendedName>
</protein>
<sequence length="132" mass="14887">EADYFKGQRDLRKSSIFKRALRTTKCIFMADYTKGERPKTAETPYVITACGSYISQKNKQNQSIVVDKPAVAGQRLTHEAVIEAVLNATESSLKYKTCKDSSLLCYLVDDGGFLVATSGENYREQVNWSFPW</sequence>
<keyword evidence="3" id="KW-1185">Reference proteome</keyword>
<comment type="caution">
    <text evidence="2">The sequence shown here is derived from an EMBL/GenBank/DDBJ whole genome shotgun (WGS) entry which is preliminary data.</text>
</comment>
<dbReference type="EMBL" id="CAJHNH020003001">
    <property type="protein sequence ID" value="CAG5128290.1"/>
    <property type="molecule type" value="Genomic_DNA"/>
</dbReference>